<feature type="compositionally biased region" description="Polar residues" evidence="1">
    <location>
        <begin position="503"/>
        <end position="535"/>
    </location>
</feature>
<dbReference type="RefSeq" id="XP_049262283.1">
    <property type="nucleotide sequence ID" value="XM_049408397.1"/>
</dbReference>
<name>A0A8J5QSN7_9ASCO</name>
<dbReference type="OrthoDB" id="303107at2759"/>
<proteinExistence type="predicted"/>
<feature type="region of interest" description="Disordered" evidence="1">
    <location>
        <begin position="393"/>
        <end position="417"/>
    </location>
</feature>
<feature type="region of interest" description="Disordered" evidence="1">
    <location>
        <begin position="1"/>
        <end position="22"/>
    </location>
</feature>
<dbReference type="GeneID" id="73471238"/>
<dbReference type="EMBL" id="JAGSYN010000185">
    <property type="protein sequence ID" value="KAG7662050.1"/>
    <property type="molecule type" value="Genomic_DNA"/>
</dbReference>
<feature type="region of interest" description="Disordered" evidence="1">
    <location>
        <begin position="502"/>
        <end position="582"/>
    </location>
</feature>
<evidence type="ECO:0000313" key="3">
    <source>
        <dbReference type="Proteomes" id="UP000694255"/>
    </source>
</evidence>
<sequence length="582" mass="67531">MVAKGSFATPAANESHPAHSLNVGTDDQIQSLLKLTPIILPNHQEYQTEDIVRLRQSYKYLYVINWLYNFRGFIKLQSELFDVDLFELELLNYFPDHYGNYESNSQQQQQQVLFIHKLKINLISTLQNSKLSSMNNFEKIFRLWFGNETPLGGKQENEEDDEEEEVGEVHYVDNDDGNEPKFDELRIADKFEILYIIISYISNYSKFRDWMDKTGLTVEQMRVNSAFQVPAKRAANAHSQDEYFLLFDDNRLYKRTIHYNSLIIPKKRKLAPEYPEDRFPPESFDIKENVEFELIYKNIYECNDYFNSIKKLKSLKPLYTKVLKSTDNLLNHEIRKRKFIQSKRREIQLVSLLATRKRSSRLEAKEKQRQEELEKQKEQEELELKLAAEKRMERRRRLKEQQQQLNQGISNGLSREDRARLRALERTPNFTPTPEVITVENSDVENEHHANNNEVVDLTESPEAHKESVIVTLHPSQDQPSEKEHNIEGFSNSVEQPAASITVPEQTVQSETNSIDATSQSNQAATVPDTASHQLSGEVESATKDQTIVSQSETQPQEASTQTPVIEIVDSTTGLSDDHQNK</sequence>
<comment type="caution">
    <text evidence="2">The sequence shown here is derived from an EMBL/GenBank/DDBJ whole genome shotgun (WGS) entry which is preliminary data.</text>
</comment>
<evidence type="ECO:0000256" key="1">
    <source>
        <dbReference type="SAM" id="MobiDB-lite"/>
    </source>
</evidence>
<dbReference type="Proteomes" id="UP000694255">
    <property type="component" value="Unassembled WGS sequence"/>
</dbReference>
<dbReference type="AlphaFoldDB" id="A0A8J5QSN7"/>
<reference evidence="2 3" key="1">
    <citation type="journal article" date="2021" name="DNA Res.">
        <title>Genome analysis of Candida subhashii reveals its hybrid nature and dual mitochondrial genome conformations.</title>
        <authorList>
            <person name="Mixao V."/>
            <person name="Hegedusova E."/>
            <person name="Saus E."/>
            <person name="Pryszcz L.P."/>
            <person name="Cillingova A."/>
            <person name="Nosek J."/>
            <person name="Gabaldon T."/>
        </authorList>
    </citation>
    <scope>NUCLEOTIDE SEQUENCE [LARGE SCALE GENOMIC DNA]</scope>
    <source>
        <strain evidence="2 3">CBS 10753</strain>
    </source>
</reference>
<protein>
    <submittedName>
        <fullName evidence="2">Uncharacterized protein</fullName>
    </submittedName>
</protein>
<organism evidence="2 3">
    <name type="scientific">[Candida] subhashii</name>
    <dbReference type="NCBI Taxonomy" id="561895"/>
    <lineage>
        <taxon>Eukaryota</taxon>
        <taxon>Fungi</taxon>
        <taxon>Dikarya</taxon>
        <taxon>Ascomycota</taxon>
        <taxon>Saccharomycotina</taxon>
        <taxon>Pichiomycetes</taxon>
        <taxon>Debaryomycetaceae</taxon>
        <taxon>Spathaspora</taxon>
    </lineage>
</organism>
<accession>A0A8J5QSN7</accession>
<evidence type="ECO:0000313" key="2">
    <source>
        <dbReference type="EMBL" id="KAG7662050.1"/>
    </source>
</evidence>
<keyword evidence="3" id="KW-1185">Reference proteome</keyword>
<gene>
    <name evidence="2" type="ORF">J8A68_004438</name>
</gene>
<feature type="compositionally biased region" description="Polar residues" evidence="1">
    <location>
        <begin position="544"/>
        <end position="575"/>
    </location>
</feature>